<keyword evidence="4" id="KW-0472">Membrane</keyword>
<dbReference type="GO" id="GO:0016998">
    <property type="term" value="P:cell wall macromolecule catabolic process"/>
    <property type="evidence" value="ECO:0007669"/>
    <property type="project" value="InterPro"/>
</dbReference>
<dbReference type="Proteomes" id="UP000705379">
    <property type="component" value="Unassembled WGS sequence"/>
</dbReference>
<keyword evidence="4" id="KW-0812">Transmembrane</keyword>
<proteinExistence type="inferred from homology"/>
<dbReference type="AlphaFoldDB" id="A0A944CCF7"/>
<dbReference type="SUPFAM" id="SSF51445">
    <property type="entry name" value="(Trans)glycosidases"/>
    <property type="match status" value="1"/>
</dbReference>
<reference evidence="5" key="1">
    <citation type="submission" date="2018-08" db="EMBL/GenBank/DDBJ databases">
        <authorList>
            <person name="Jin W."/>
            <person name="Wang H."/>
            <person name="Yang Y."/>
            <person name="Li M."/>
            <person name="Liu J."/>
        </authorList>
    </citation>
    <scope>NUCLEOTIDE SEQUENCE</scope>
    <source>
        <strain evidence="5">AESS21</strain>
    </source>
</reference>
<feature type="transmembrane region" description="Helical" evidence="4">
    <location>
        <begin position="12"/>
        <end position="32"/>
    </location>
</feature>
<evidence type="ECO:0000256" key="1">
    <source>
        <dbReference type="ARBA" id="ARBA00010646"/>
    </source>
</evidence>
<dbReference type="EMBL" id="QTKU01000001">
    <property type="protein sequence ID" value="MBS8259969.1"/>
    <property type="molecule type" value="Genomic_DNA"/>
</dbReference>
<dbReference type="PROSITE" id="PS51904">
    <property type="entry name" value="GLYCOSYL_HYDROL_F25_2"/>
    <property type="match status" value="1"/>
</dbReference>
<keyword evidence="3" id="KW-0326">Glycosidase</keyword>
<dbReference type="GO" id="GO:0003796">
    <property type="term" value="F:lysozyme activity"/>
    <property type="evidence" value="ECO:0007669"/>
    <property type="project" value="InterPro"/>
</dbReference>
<dbReference type="RefSeq" id="WP_213215523.1">
    <property type="nucleotide sequence ID" value="NZ_QTKU01000001.1"/>
</dbReference>
<reference evidence="5" key="2">
    <citation type="journal article" date="2021" name="Microorganisms">
        <title>Bacterial Dimethylsulfoniopropionate Biosynthesis in the East China Sea.</title>
        <authorList>
            <person name="Liu J."/>
            <person name="Zhang Y."/>
            <person name="Liu J."/>
            <person name="Zhong H."/>
            <person name="Williams B.T."/>
            <person name="Zheng Y."/>
            <person name="Curson A.R.J."/>
            <person name="Sun C."/>
            <person name="Sun H."/>
            <person name="Song D."/>
            <person name="Wagner Mackenzie B."/>
            <person name="Bermejo Martinez A."/>
            <person name="Todd J.D."/>
            <person name="Zhang X.H."/>
        </authorList>
    </citation>
    <scope>NUCLEOTIDE SEQUENCE</scope>
    <source>
        <strain evidence="5">AESS21</strain>
    </source>
</reference>
<dbReference type="InterPro" id="IPR018077">
    <property type="entry name" value="Glyco_hydro_fam25_subgr"/>
</dbReference>
<dbReference type="InterPro" id="IPR002053">
    <property type="entry name" value="Glyco_hydro_25"/>
</dbReference>
<comment type="similarity">
    <text evidence="1">Belongs to the glycosyl hydrolase 25 family.</text>
</comment>
<dbReference type="InterPro" id="IPR017853">
    <property type="entry name" value="GH"/>
</dbReference>
<dbReference type="CDD" id="cd06413">
    <property type="entry name" value="GH25_muramidase_1"/>
    <property type="match status" value="1"/>
</dbReference>
<protein>
    <submittedName>
        <fullName evidence="5">Lysozyme</fullName>
    </submittedName>
</protein>
<dbReference type="PANTHER" id="PTHR34135">
    <property type="entry name" value="LYSOZYME"/>
    <property type="match status" value="1"/>
</dbReference>
<dbReference type="GO" id="GO:0009253">
    <property type="term" value="P:peptidoglycan catabolic process"/>
    <property type="evidence" value="ECO:0007669"/>
    <property type="project" value="InterPro"/>
</dbReference>
<dbReference type="Pfam" id="PF01183">
    <property type="entry name" value="Glyco_hydro_25"/>
    <property type="match status" value="1"/>
</dbReference>
<accession>A0A944CCF7</accession>
<evidence type="ECO:0000256" key="2">
    <source>
        <dbReference type="ARBA" id="ARBA00022801"/>
    </source>
</evidence>
<keyword evidence="2" id="KW-0378">Hydrolase</keyword>
<dbReference type="GO" id="GO:0016052">
    <property type="term" value="P:carbohydrate catabolic process"/>
    <property type="evidence" value="ECO:0007669"/>
    <property type="project" value="TreeGrafter"/>
</dbReference>
<organism evidence="5 6">
    <name type="scientific">Roseibium polysiphoniae</name>
    <dbReference type="NCBI Taxonomy" id="2571221"/>
    <lineage>
        <taxon>Bacteria</taxon>
        <taxon>Pseudomonadati</taxon>
        <taxon>Pseudomonadota</taxon>
        <taxon>Alphaproteobacteria</taxon>
        <taxon>Hyphomicrobiales</taxon>
        <taxon>Stappiaceae</taxon>
        <taxon>Roseibium</taxon>
    </lineage>
</organism>
<evidence type="ECO:0000313" key="5">
    <source>
        <dbReference type="EMBL" id="MBS8259969.1"/>
    </source>
</evidence>
<dbReference type="SMART" id="SM00641">
    <property type="entry name" value="Glyco_25"/>
    <property type="match status" value="1"/>
</dbReference>
<dbReference type="PANTHER" id="PTHR34135:SF2">
    <property type="entry name" value="LYSOZYME"/>
    <property type="match status" value="1"/>
</dbReference>
<evidence type="ECO:0000313" key="6">
    <source>
        <dbReference type="Proteomes" id="UP000705379"/>
    </source>
</evidence>
<comment type="caution">
    <text evidence="5">The sequence shown here is derived from an EMBL/GenBank/DDBJ whole genome shotgun (WGS) entry which is preliminary data.</text>
</comment>
<evidence type="ECO:0000256" key="4">
    <source>
        <dbReference type="SAM" id="Phobius"/>
    </source>
</evidence>
<sequence>MCLLQGLLKVLFYVAIGAVLSIVGAAVFFMTWEPDRELYAVRGVDVSHHQGAIDWHQVAADDVAFVYMKASEGGDFKDNAFAANWKNAGEAGLVRGAYHFFSLCKPGAEQAANFLQQLPVQEAMLPPVLDIEFEGNCARRPPRDELLREVSDFVAQVEQASGREVMLYAPEDVYFAYLTGQGLSRPLWARSIWRSPGYANEWAMWQYHQRGDIAGIKGEVDLNVLASGLTLDSLVR</sequence>
<dbReference type="Gene3D" id="3.20.20.80">
    <property type="entry name" value="Glycosidases"/>
    <property type="match status" value="1"/>
</dbReference>
<name>A0A944CCF7_9HYPH</name>
<keyword evidence="4" id="KW-1133">Transmembrane helix</keyword>
<gene>
    <name evidence="5" type="ORF">DYI23_07035</name>
</gene>
<evidence type="ECO:0000256" key="3">
    <source>
        <dbReference type="ARBA" id="ARBA00023295"/>
    </source>
</evidence>